<feature type="signal peptide" evidence="1">
    <location>
        <begin position="1"/>
        <end position="21"/>
    </location>
</feature>
<evidence type="ECO:0000313" key="2">
    <source>
        <dbReference type="EMBL" id="ADH62970.1"/>
    </source>
</evidence>
<dbReference type="EMBL" id="CP002042">
    <property type="protein sequence ID" value="ADH62970.1"/>
    <property type="molecule type" value="Genomic_DNA"/>
</dbReference>
<dbReference type="Proteomes" id="UP000001916">
    <property type="component" value="Chromosome"/>
</dbReference>
<name>D7BD52_ALLS1</name>
<evidence type="ECO:0000313" key="3">
    <source>
        <dbReference type="Proteomes" id="UP000001916"/>
    </source>
</evidence>
<dbReference type="STRING" id="526227.Mesil_1065"/>
<dbReference type="RefSeq" id="WP_013157551.1">
    <property type="nucleotide sequence ID" value="NC_014212.1"/>
</dbReference>
<feature type="chain" id="PRO_5003092934" evidence="1">
    <location>
        <begin position="22"/>
        <end position="152"/>
    </location>
</feature>
<keyword evidence="1" id="KW-0732">Signal</keyword>
<accession>D7BD52</accession>
<dbReference type="OrthoDB" id="34318at2"/>
<reference evidence="2 3" key="1">
    <citation type="journal article" date="2010" name="Stand. Genomic Sci.">
        <title>Complete genome sequence of Meiothermus silvanus type strain (VI-R2).</title>
        <authorList>
            <person name="Sikorski J."/>
            <person name="Tindall B.J."/>
            <person name="Lowry S."/>
            <person name="Lucas S."/>
            <person name="Nolan M."/>
            <person name="Copeland A."/>
            <person name="Glavina Del Rio T."/>
            <person name="Tice H."/>
            <person name="Cheng J.F."/>
            <person name="Han C."/>
            <person name="Pitluck S."/>
            <person name="Liolios K."/>
            <person name="Ivanova N."/>
            <person name="Mavromatis K."/>
            <person name="Mikhailova N."/>
            <person name="Pati A."/>
            <person name="Goodwin L."/>
            <person name="Chen A."/>
            <person name="Palaniappan K."/>
            <person name="Land M."/>
            <person name="Hauser L."/>
            <person name="Chang Y.J."/>
            <person name="Jeffries C.D."/>
            <person name="Rohde M."/>
            <person name="Goker M."/>
            <person name="Woyke T."/>
            <person name="Bristow J."/>
            <person name="Eisen J.A."/>
            <person name="Markowitz V."/>
            <person name="Hugenholtz P."/>
            <person name="Kyrpides N.C."/>
            <person name="Klenk H.P."/>
            <person name="Lapidus A."/>
        </authorList>
    </citation>
    <scope>NUCLEOTIDE SEQUENCE [LARGE SCALE GENOMIC DNA]</scope>
    <source>
        <strain evidence="3">ATCC 700542 / DSM 9946 / VI-R2</strain>
    </source>
</reference>
<dbReference type="KEGG" id="msv:Mesil_1065"/>
<proteinExistence type="predicted"/>
<protein>
    <submittedName>
        <fullName evidence="2">Molybdenum ABC transporter, periplasmic molybdate-binding protein</fullName>
    </submittedName>
</protein>
<organism evidence="2 3">
    <name type="scientific">Allomeiothermus silvanus (strain ATCC 700542 / DSM 9946 / NBRC 106475 / NCIMB 13440 / VI-R2)</name>
    <name type="common">Thermus silvanus</name>
    <dbReference type="NCBI Taxonomy" id="526227"/>
    <lineage>
        <taxon>Bacteria</taxon>
        <taxon>Thermotogati</taxon>
        <taxon>Deinococcota</taxon>
        <taxon>Deinococci</taxon>
        <taxon>Thermales</taxon>
        <taxon>Thermaceae</taxon>
        <taxon>Allomeiothermus</taxon>
    </lineage>
</organism>
<sequence>MKRSILLAFLATILTLGLAGAQGLVAPVGSVLTSPIQLSEGENGFTAKAGQVTYVEMVQSKLDVTPPEGESAVASDASDRFAIADQNVPQGWGVAIAHAQVTEDADGNAVASNIYAVTVPVGTPAGTYTLEVSVRNLETHTVTTFPLEVTVL</sequence>
<dbReference type="HOGENOM" id="CLU_1720154_0_0_0"/>
<dbReference type="AlphaFoldDB" id="D7BD52"/>
<evidence type="ECO:0000256" key="1">
    <source>
        <dbReference type="SAM" id="SignalP"/>
    </source>
</evidence>
<keyword evidence="3" id="KW-1185">Reference proteome</keyword>
<gene>
    <name evidence="2" type="ordered locus">Mesil_1065</name>
</gene>